<dbReference type="OrthoDB" id="5344363at2"/>
<dbReference type="InterPro" id="IPR023534">
    <property type="entry name" value="Rof/RNase_P-like"/>
</dbReference>
<accession>A0A2V4L030</accession>
<dbReference type="Gene3D" id="2.30.30.400">
    <property type="entry name" value="Rof-like"/>
    <property type="match status" value="1"/>
</dbReference>
<evidence type="ECO:0000313" key="1">
    <source>
        <dbReference type="EMBL" id="PYC27481.1"/>
    </source>
</evidence>
<sequence length="92" mass="10160">MNPYQPLNCDLHDFLEIACMHGYRLQVELVEGPSFVARALDTRTAPSKEEFLVLQTEAGQQEVRLDRLLAITPLDPGASFGRVELAGLVCSS</sequence>
<evidence type="ECO:0000313" key="2">
    <source>
        <dbReference type="Proteomes" id="UP000248146"/>
    </source>
</evidence>
<dbReference type="Proteomes" id="UP000248146">
    <property type="component" value="Unassembled WGS sequence"/>
</dbReference>
<dbReference type="SUPFAM" id="SSF101744">
    <property type="entry name" value="Rof/RNase P subunit-like"/>
    <property type="match status" value="1"/>
</dbReference>
<comment type="caution">
    <text evidence="1">The sequence shown here is derived from an EMBL/GenBank/DDBJ whole genome shotgun (WGS) entry which is preliminary data.</text>
</comment>
<name>A0A2V4L030_AQUAC</name>
<protein>
    <submittedName>
        <fullName evidence="1">Transcriptional antiterminator</fullName>
    </submittedName>
</protein>
<dbReference type="AlphaFoldDB" id="A0A2V4L030"/>
<organism evidence="1 2">
    <name type="scientific">Aquipseudomonas alcaligenes</name>
    <name type="common">Pseudomonas alcaligenes</name>
    <dbReference type="NCBI Taxonomy" id="43263"/>
    <lineage>
        <taxon>Bacteria</taxon>
        <taxon>Pseudomonadati</taxon>
        <taxon>Pseudomonadota</taxon>
        <taxon>Gammaproteobacteria</taxon>
        <taxon>Pseudomonadales</taxon>
        <taxon>Pseudomonadaceae</taxon>
        <taxon>Aquipseudomonas</taxon>
    </lineage>
</organism>
<dbReference type="Pfam" id="PF07073">
    <property type="entry name" value="ROF"/>
    <property type="match status" value="1"/>
</dbReference>
<dbReference type="RefSeq" id="WP_110681777.1">
    <property type="nucleotide sequence ID" value="NZ_QJRX01000003.1"/>
</dbReference>
<reference evidence="1 2" key="1">
    <citation type="submission" date="2018-06" db="EMBL/GenBank/DDBJ databases">
        <title>Pseudomonas diversity within urban Lake Michigan freshwaters.</title>
        <authorList>
            <person name="Batrich M."/>
            <person name="Hatzopoulos T."/>
            <person name="Putonti C."/>
        </authorList>
    </citation>
    <scope>NUCLEOTIDE SEQUENCE [LARGE SCALE GENOMIC DNA]</scope>
    <source>
        <strain evidence="1 2">MB-090714</strain>
    </source>
</reference>
<gene>
    <name evidence="1" type="ORF">DMO17_07010</name>
</gene>
<dbReference type="InterPro" id="IPR038626">
    <property type="entry name" value="Rof-like_sf"/>
</dbReference>
<dbReference type="EMBL" id="QJRX01000003">
    <property type="protein sequence ID" value="PYC27481.1"/>
    <property type="molecule type" value="Genomic_DNA"/>
</dbReference>
<dbReference type="InterPro" id="IPR009778">
    <property type="entry name" value="ROF"/>
</dbReference>
<proteinExistence type="predicted"/>